<evidence type="ECO:0000313" key="3">
    <source>
        <dbReference type="Proteomes" id="UP000196877"/>
    </source>
</evidence>
<accession>A0ABN5AEL7</accession>
<keyword evidence="1" id="KW-0472">Membrane</keyword>
<organism evidence="2 3">
    <name type="scientific">Bacillus sonorensis</name>
    <dbReference type="NCBI Taxonomy" id="119858"/>
    <lineage>
        <taxon>Bacteria</taxon>
        <taxon>Bacillati</taxon>
        <taxon>Bacillota</taxon>
        <taxon>Bacilli</taxon>
        <taxon>Bacillales</taxon>
        <taxon>Bacillaceae</taxon>
        <taxon>Bacillus</taxon>
    </lineage>
</organism>
<keyword evidence="1" id="KW-1133">Transmembrane helix</keyword>
<dbReference type="Proteomes" id="UP000196877">
    <property type="component" value="Chromosome"/>
</dbReference>
<keyword evidence="1" id="KW-0812">Transmembrane</keyword>
<name>A0ABN5AEL7_9BACI</name>
<reference evidence="2 3" key="1">
    <citation type="submission" date="2017-06" db="EMBL/GenBank/DDBJ databases">
        <title>Genome sequence of Bacillus sonorensis strain SRCM101395.</title>
        <authorList>
            <person name="Cho S.H."/>
        </authorList>
    </citation>
    <scope>NUCLEOTIDE SEQUENCE [LARGE SCALE GENOMIC DNA]</scope>
    <source>
        <strain evidence="2 3">SRCM101395</strain>
    </source>
</reference>
<feature type="transmembrane region" description="Helical" evidence="1">
    <location>
        <begin position="52"/>
        <end position="75"/>
    </location>
</feature>
<evidence type="ECO:0000313" key="2">
    <source>
        <dbReference type="EMBL" id="ASB87729.1"/>
    </source>
</evidence>
<feature type="transmembrane region" description="Helical" evidence="1">
    <location>
        <begin position="6"/>
        <end position="31"/>
    </location>
</feature>
<keyword evidence="3" id="KW-1185">Reference proteome</keyword>
<proteinExistence type="predicted"/>
<gene>
    <name evidence="2" type="ORF">S101395_01193</name>
</gene>
<dbReference type="EMBL" id="CP021920">
    <property type="protein sequence ID" value="ASB87729.1"/>
    <property type="molecule type" value="Genomic_DNA"/>
</dbReference>
<evidence type="ECO:0000256" key="1">
    <source>
        <dbReference type="SAM" id="Phobius"/>
    </source>
</evidence>
<protein>
    <submittedName>
        <fullName evidence="2">Uncharacterized protein</fullName>
    </submittedName>
</protein>
<sequence length="91" mass="10051">MVYVLIYLLLGMLYAGITFKSTLGAIVTLGLSSSDRLKIAKGPETVSDELKTLALACIVLAVLYSLFKVPFYPFLFFFDLLVRSAAKKHSK</sequence>